<reference evidence="9" key="1">
    <citation type="submission" date="2017-09" db="EMBL/GenBank/DDBJ databases">
        <title>Depth-based differentiation of microbial function through sediment-hosted aquifers and enrichment of novel symbionts in the deep terrestrial subsurface.</title>
        <authorList>
            <person name="Probst A.J."/>
            <person name="Ladd B."/>
            <person name="Jarett J.K."/>
            <person name="Geller-Mcgrath D.E."/>
            <person name="Sieber C.M.K."/>
            <person name="Emerson J.B."/>
            <person name="Anantharaman K."/>
            <person name="Thomas B.C."/>
            <person name="Malmstrom R."/>
            <person name="Stieglmeier M."/>
            <person name="Klingl A."/>
            <person name="Woyke T."/>
            <person name="Ryan C.M."/>
            <person name="Banfield J.F."/>
        </authorList>
    </citation>
    <scope>NUCLEOTIDE SEQUENCE [LARGE SCALE GENOMIC DNA]</scope>
</reference>
<sequence length="744" mass="84940">MKNPILANIIKALIIISLFTPLFVNSGFLFPFVFPKTAAFQVLVEIMFFLWLILILSRPEFRPKRSRIFWAISIFLSIVILASIFGVNFGLSFWSAYERMTGIVTLLHYFVFFLVLCSVLKTKKDWLLVFDFFIIASLLLSFFALGQKLGIKSFLLAGQGRVSSTFGNPAYFAAWLLFILFFIAFMFFQKQSKKWEIYYGAAFLFNLLMLYWTETRGAVLGFVISVFLFFLALIFWPKESQEGEFMMKFRQRVKKIALIALILFVVFSSSVYLFRNTQFIKSSVTLSRLTTISLSGMDVQTRLLAWKMSLKGVAERPILGWGWENFATVFNKYYDPYIYPTENWFDRAHNIVFDTTISTGLVGLLSYLAIFGVVFWTLWRAFRRKRIDFLNMALFGILMVGYFAQNFFVFDMLHSYLPFFAVLAFINWIGKTEQNSASQPKQESSVVKPNIFAYLSTLVIFIFAVYLVNIKPALASSYSIDALKKQNLGPVVMLDGFKKSLSYGTFGRFEVRLQLFETAKNLMNGYESAKDKQAVQEFVNFALAEGDKNAKERPFDTRYLLSIGQLNLMASAYDAKRFDRAAEILEIAQKQSPDRQITLYALAEIRLRQGRASEGISLLKKSYDVNPKVTESLWNLTLVYFATGDMEKAQKSLSQLETSSSLTAEQNKRIAEVLANQSNFQAALPYLLKAIELAPINADYYAALADLYRQVGDKAKAKEAALKAVELNPAMKQAADEFIKSLGT</sequence>
<keyword evidence="3 6" id="KW-1133">Transmembrane helix</keyword>
<gene>
    <name evidence="8" type="ORF">COY85_01175</name>
</gene>
<feature type="transmembrane region" description="Helical" evidence="6">
    <location>
        <begin position="12"/>
        <end position="32"/>
    </location>
</feature>
<keyword evidence="2 6" id="KW-0812">Transmembrane</keyword>
<feature type="transmembrane region" description="Helical" evidence="6">
    <location>
        <begin position="256"/>
        <end position="274"/>
    </location>
</feature>
<dbReference type="PANTHER" id="PTHR37422">
    <property type="entry name" value="TEICHURONIC ACID BIOSYNTHESIS PROTEIN TUAE"/>
    <property type="match status" value="1"/>
</dbReference>
<protein>
    <recommendedName>
        <fullName evidence="7">O-antigen ligase-related domain-containing protein</fullName>
    </recommendedName>
</protein>
<feature type="transmembrane region" description="Helical" evidence="6">
    <location>
        <begin position="195"/>
        <end position="212"/>
    </location>
</feature>
<evidence type="ECO:0000256" key="6">
    <source>
        <dbReference type="SAM" id="Phobius"/>
    </source>
</evidence>
<dbReference type="InterPro" id="IPR011990">
    <property type="entry name" value="TPR-like_helical_dom_sf"/>
</dbReference>
<dbReference type="SUPFAM" id="SSF48452">
    <property type="entry name" value="TPR-like"/>
    <property type="match status" value="1"/>
</dbReference>
<feature type="transmembrane region" description="Helical" evidence="6">
    <location>
        <begin position="451"/>
        <end position="468"/>
    </location>
</feature>
<feature type="transmembrane region" description="Helical" evidence="6">
    <location>
        <begin position="166"/>
        <end position="188"/>
    </location>
</feature>
<evidence type="ECO:0000256" key="5">
    <source>
        <dbReference type="PROSITE-ProRule" id="PRU00339"/>
    </source>
</evidence>
<feature type="transmembrane region" description="Helical" evidence="6">
    <location>
        <begin position="364"/>
        <end position="382"/>
    </location>
</feature>
<feature type="transmembrane region" description="Helical" evidence="6">
    <location>
        <begin position="218"/>
        <end position="236"/>
    </location>
</feature>
<proteinExistence type="predicted"/>
<evidence type="ECO:0000259" key="7">
    <source>
        <dbReference type="Pfam" id="PF04932"/>
    </source>
</evidence>
<keyword evidence="4 6" id="KW-0472">Membrane</keyword>
<evidence type="ECO:0000256" key="1">
    <source>
        <dbReference type="ARBA" id="ARBA00004141"/>
    </source>
</evidence>
<dbReference type="PANTHER" id="PTHR37422:SF13">
    <property type="entry name" value="LIPOPOLYSACCHARIDE BIOSYNTHESIS PROTEIN PA4999-RELATED"/>
    <property type="match status" value="1"/>
</dbReference>
<accession>A0A2M7QT07</accession>
<dbReference type="InterPro" id="IPR019734">
    <property type="entry name" value="TPR_rpt"/>
</dbReference>
<evidence type="ECO:0000256" key="4">
    <source>
        <dbReference type="ARBA" id="ARBA00023136"/>
    </source>
</evidence>
<feature type="transmembrane region" description="Helical" evidence="6">
    <location>
        <begin position="413"/>
        <end position="430"/>
    </location>
</feature>
<feature type="repeat" description="TPR" evidence="5">
    <location>
        <begin position="698"/>
        <end position="731"/>
    </location>
</feature>
<dbReference type="InterPro" id="IPR051533">
    <property type="entry name" value="WaaL-like"/>
</dbReference>
<dbReference type="EMBL" id="PFLK01000025">
    <property type="protein sequence ID" value="PIY75125.1"/>
    <property type="molecule type" value="Genomic_DNA"/>
</dbReference>
<evidence type="ECO:0000256" key="2">
    <source>
        <dbReference type="ARBA" id="ARBA00022692"/>
    </source>
</evidence>
<evidence type="ECO:0000256" key="3">
    <source>
        <dbReference type="ARBA" id="ARBA00022989"/>
    </source>
</evidence>
<comment type="subcellular location">
    <subcellularLocation>
        <location evidence="1">Membrane</location>
        <topology evidence="1">Multi-pass membrane protein</topology>
    </subcellularLocation>
</comment>
<dbReference type="InterPro" id="IPR007016">
    <property type="entry name" value="O-antigen_ligase-rel_domated"/>
</dbReference>
<dbReference type="GO" id="GO:0016020">
    <property type="term" value="C:membrane"/>
    <property type="evidence" value="ECO:0007669"/>
    <property type="project" value="UniProtKB-SubCell"/>
</dbReference>
<evidence type="ECO:0000313" key="9">
    <source>
        <dbReference type="Proteomes" id="UP000229481"/>
    </source>
</evidence>
<organism evidence="8 9">
    <name type="scientific">Candidatus Portnoybacteria bacterium CG_4_10_14_0_8_um_filter_40_50</name>
    <dbReference type="NCBI Taxonomy" id="1974800"/>
    <lineage>
        <taxon>Bacteria</taxon>
        <taxon>Candidatus Portnoyibacteriota</taxon>
    </lineage>
</organism>
<feature type="transmembrane region" description="Helical" evidence="6">
    <location>
        <begin position="100"/>
        <end position="120"/>
    </location>
</feature>
<dbReference type="Proteomes" id="UP000229481">
    <property type="component" value="Unassembled WGS sequence"/>
</dbReference>
<dbReference type="Pfam" id="PF13432">
    <property type="entry name" value="TPR_16"/>
    <property type="match status" value="1"/>
</dbReference>
<dbReference type="AlphaFoldDB" id="A0A2M7QT07"/>
<keyword evidence="5" id="KW-0802">TPR repeat</keyword>
<feature type="transmembrane region" description="Helical" evidence="6">
    <location>
        <begin position="38"/>
        <end position="56"/>
    </location>
</feature>
<dbReference type="Gene3D" id="1.25.40.10">
    <property type="entry name" value="Tetratricopeptide repeat domain"/>
    <property type="match status" value="1"/>
</dbReference>
<feature type="transmembrane region" description="Helical" evidence="6">
    <location>
        <begin position="68"/>
        <end position="94"/>
    </location>
</feature>
<feature type="repeat" description="TPR" evidence="5">
    <location>
        <begin position="664"/>
        <end position="697"/>
    </location>
</feature>
<feature type="transmembrane region" description="Helical" evidence="6">
    <location>
        <begin position="127"/>
        <end position="146"/>
    </location>
</feature>
<dbReference type="SMART" id="SM00028">
    <property type="entry name" value="TPR"/>
    <property type="match status" value="4"/>
</dbReference>
<evidence type="ECO:0000313" key="8">
    <source>
        <dbReference type="EMBL" id="PIY75125.1"/>
    </source>
</evidence>
<dbReference type="Pfam" id="PF13181">
    <property type="entry name" value="TPR_8"/>
    <property type="match status" value="1"/>
</dbReference>
<dbReference type="Pfam" id="PF04932">
    <property type="entry name" value="Wzy_C"/>
    <property type="match status" value="1"/>
</dbReference>
<comment type="caution">
    <text evidence="8">The sequence shown here is derived from an EMBL/GenBank/DDBJ whole genome shotgun (WGS) entry which is preliminary data.</text>
</comment>
<feature type="domain" description="O-antigen ligase-related" evidence="7">
    <location>
        <begin position="201"/>
        <end position="368"/>
    </location>
</feature>
<name>A0A2M7QT07_9BACT</name>
<feature type="transmembrane region" description="Helical" evidence="6">
    <location>
        <begin position="389"/>
        <end position="407"/>
    </location>
</feature>
<dbReference type="PROSITE" id="PS50005">
    <property type="entry name" value="TPR"/>
    <property type="match status" value="2"/>
</dbReference>